<evidence type="ECO:0000313" key="2">
    <source>
        <dbReference type="Proteomes" id="UP000682202"/>
    </source>
</evidence>
<dbReference type="GO" id="GO:0046677">
    <property type="term" value="P:response to antibiotic"/>
    <property type="evidence" value="ECO:0007669"/>
    <property type="project" value="InterPro"/>
</dbReference>
<dbReference type="AlphaFoldDB" id="A0A975JY71"/>
<dbReference type="PANTHER" id="PTHR31299:SF0">
    <property type="entry name" value="ESTERASE, PUTATIVE (AFU_ORTHOLOGUE AFUA_1G05850)-RELATED"/>
    <property type="match status" value="1"/>
</dbReference>
<accession>A0A975JY71</accession>
<dbReference type="InterPro" id="IPR007815">
    <property type="entry name" value="Emycin_Estase"/>
</dbReference>
<dbReference type="Gene3D" id="3.30.1870.10">
    <property type="entry name" value="EreA-like, domain 2"/>
    <property type="match status" value="1"/>
</dbReference>
<dbReference type="EMBL" id="CP046600">
    <property type="protein sequence ID" value="QUR67867.1"/>
    <property type="molecule type" value="Genomic_DNA"/>
</dbReference>
<protein>
    <submittedName>
        <fullName evidence="1">Erythromycin esterase family protein</fullName>
    </submittedName>
</protein>
<dbReference type="PANTHER" id="PTHR31299">
    <property type="entry name" value="ESTERASE, PUTATIVE (AFU_ORTHOLOGUE AFUA_1G05850)-RELATED"/>
    <property type="match status" value="1"/>
</dbReference>
<dbReference type="SUPFAM" id="SSF159501">
    <property type="entry name" value="EreA/ChaN-like"/>
    <property type="match status" value="1"/>
</dbReference>
<dbReference type="CDD" id="cd14728">
    <property type="entry name" value="Ere-like"/>
    <property type="match status" value="1"/>
</dbReference>
<reference evidence="1" key="1">
    <citation type="submission" date="2019-12" db="EMBL/GenBank/DDBJ databases">
        <title>Mycobacterium spongiae sp. nov.</title>
        <authorList>
            <person name="Stinear T."/>
        </authorList>
    </citation>
    <scope>NUCLEOTIDE SEQUENCE</scope>
    <source>
        <strain evidence="1">FSD4b-SM</strain>
    </source>
</reference>
<gene>
    <name evidence="1" type="ORF">F6B93_12805</name>
</gene>
<keyword evidence="2" id="KW-1185">Reference proteome</keyword>
<name>A0A975JY71_9MYCO</name>
<dbReference type="Gene3D" id="3.40.1660.10">
    <property type="entry name" value="EreA-like (biosynthetic domain)"/>
    <property type="match status" value="1"/>
</dbReference>
<dbReference type="Proteomes" id="UP000682202">
    <property type="component" value="Chromosome"/>
</dbReference>
<dbReference type="Gene3D" id="1.20.1440.30">
    <property type="entry name" value="Biosynthetic Protein domain"/>
    <property type="match status" value="1"/>
</dbReference>
<organism evidence="1 2">
    <name type="scientific">Mycobacterium spongiae</name>
    <dbReference type="NCBI Taxonomy" id="886343"/>
    <lineage>
        <taxon>Bacteria</taxon>
        <taxon>Bacillati</taxon>
        <taxon>Actinomycetota</taxon>
        <taxon>Actinomycetes</taxon>
        <taxon>Mycobacteriales</taxon>
        <taxon>Mycobacteriaceae</taxon>
        <taxon>Mycobacterium</taxon>
    </lineage>
</organism>
<dbReference type="KEGG" id="mspg:F6B93_12805"/>
<evidence type="ECO:0000313" key="1">
    <source>
        <dbReference type="EMBL" id="QUR67867.1"/>
    </source>
</evidence>
<dbReference type="InterPro" id="IPR052036">
    <property type="entry name" value="Hydrolase/PRTase-associated"/>
</dbReference>
<sequence>MMPGKLTGTAVMPLRTLDPSVTLDDLTWLDEAIGDARVVAIGESAHGNREFYQLRHRMLRYLVEQLGFGAYALESGFVEGWRVNDWIHGSHDELSQVLATGITFLMGLCVQMRAHLEWMHECNRNAAHKVSFYGIDLPGSCVSLIPGIDAVIAYLKQADPSFEADASMRETAWAGTSAHAPACFAAYKDLPAASRNALTASLAELAARMASRRLDYCQQTTIDAYERALHSLRVTVSLDAAVREFARDPQDVTRIRDGAMAQSVRWILDRHNRIVVAAHNGHVQRWPVSVSGVAAWTPMGMHLADQLGDDYRVIGTTFGTGRVPTIEAEIDTGKRFTELEAPRVGSLDAVMDASHHGPIAVDLRRLSPADARIIEAVSQQRQGPLYCDTSPLDAFDVVVHVPHVELADPDLRAYGYAPDDVQQALLCGMADQ</sequence>
<proteinExistence type="predicted"/>
<dbReference type="Pfam" id="PF05139">
    <property type="entry name" value="Erythro_esteras"/>
    <property type="match status" value="1"/>
</dbReference>